<evidence type="ECO:0000259" key="1">
    <source>
        <dbReference type="Pfam" id="PF10571"/>
    </source>
</evidence>
<evidence type="ECO:0000313" key="2">
    <source>
        <dbReference type="EMBL" id="NEC40009.1"/>
    </source>
</evidence>
<protein>
    <recommendedName>
        <fullName evidence="1">UPF0547 domain-containing protein</fullName>
    </recommendedName>
</protein>
<evidence type="ECO:0000313" key="3">
    <source>
        <dbReference type="Proteomes" id="UP000475666"/>
    </source>
</evidence>
<dbReference type="InterPro" id="IPR018886">
    <property type="entry name" value="UPF0547"/>
</dbReference>
<gene>
    <name evidence="2" type="ORF">G3I66_43800</name>
</gene>
<feature type="non-terminal residue" evidence="2">
    <location>
        <position position="1"/>
    </location>
</feature>
<comment type="caution">
    <text evidence="2">The sequence shown here is derived from an EMBL/GenBank/DDBJ whole genome shotgun (WGS) entry which is preliminary data.</text>
</comment>
<dbReference type="Proteomes" id="UP000475666">
    <property type="component" value="Unassembled WGS sequence"/>
</dbReference>
<dbReference type="EMBL" id="JAAGMQ010001287">
    <property type="protein sequence ID" value="NEC40009.1"/>
    <property type="molecule type" value="Genomic_DNA"/>
</dbReference>
<organism evidence="2 3">
    <name type="scientific">Streptomyces rubrogriseus</name>
    <dbReference type="NCBI Taxonomy" id="194673"/>
    <lineage>
        <taxon>Bacteria</taxon>
        <taxon>Bacillati</taxon>
        <taxon>Actinomycetota</taxon>
        <taxon>Actinomycetes</taxon>
        <taxon>Kitasatosporales</taxon>
        <taxon>Streptomycetaceae</taxon>
        <taxon>Streptomyces</taxon>
        <taxon>Streptomyces violaceoruber group</taxon>
    </lineage>
</organism>
<sequence length="30" mass="3075">ATVTCPACSRKAPAAARFCPACGHRFGARP</sequence>
<feature type="domain" description="UPF0547" evidence="1">
    <location>
        <begin position="4"/>
        <end position="26"/>
    </location>
</feature>
<proteinExistence type="predicted"/>
<dbReference type="AlphaFoldDB" id="A0A6G3TTD8"/>
<reference evidence="2 3" key="1">
    <citation type="submission" date="2020-01" db="EMBL/GenBank/DDBJ databases">
        <title>Insect and environment-associated Actinomycetes.</title>
        <authorList>
            <person name="Currrie C."/>
            <person name="Chevrette M."/>
            <person name="Carlson C."/>
            <person name="Stubbendieck R."/>
            <person name="Wendt-Pienkowski E."/>
        </authorList>
    </citation>
    <scope>NUCLEOTIDE SEQUENCE [LARGE SCALE GENOMIC DNA]</scope>
    <source>
        <strain evidence="2 3">SID7739</strain>
    </source>
</reference>
<accession>A0A6G3TTD8</accession>
<name>A0A6G3TTD8_9ACTN</name>
<dbReference type="Pfam" id="PF10571">
    <property type="entry name" value="UPF0547"/>
    <property type="match status" value="1"/>
</dbReference>